<keyword evidence="2" id="KW-1185">Reference proteome</keyword>
<sequence length="185" mass="21279">MYQTRRYLADISIDKYLEEYVDIPQFLELCKACPNYNRKWSCPPYDFKPEDYWNKYGKMHVIGTKIIFDEATINQKYATEEIINIVKTVIKKEQSLLFDELLALEEKYPGSISLAAGSCSLCENCARPDSNACNHADKLRYSIESLGGNVDKTVKKLLGLELQWMREGNLPEYFLLVSALLTPSI</sequence>
<evidence type="ECO:0000313" key="2">
    <source>
        <dbReference type="Proteomes" id="UP000198744"/>
    </source>
</evidence>
<dbReference type="STRING" id="43775.SAMN04489760_11734"/>
<dbReference type="AlphaFoldDB" id="A0A1H7YMR0"/>
<name>A0A1H7YMR0_9BACT</name>
<dbReference type="EMBL" id="FOBS01000017">
    <property type="protein sequence ID" value="SEM47522.1"/>
    <property type="molecule type" value="Genomic_DNA"/>
</dbReference>
<gene>
    <name evidence="1" type="ORF">SAMN04489760_11734</name>
</gene>
<dbReference type="OrthoDB" id="5420534at2"/>
<protein>
    <submittedName>
        <fullName evidence="1">Predicted metal-binding protein</fullName>
    </submittedName>
</protein>
<dbReference type="Proteomes" id="UP000198744">
    <property type="component" value="Unassembled WGS sequence"/>
</dbReference>
<dbReference type="InterPro" id="IPR019271">
    <property type="entry name" value="DUF2284_metal-binding"/>
</dbReference>
<accession>A0A1H7YMR0</accession>
<reference evidence="1 2" key="1">
    <citation type="submission" date="2016-10" db="EMBL/GenBank/DDBJ databases">
        <authorList>
            <person name="de Groot N.N."/>
        </authorList>
    </citation>
    <scope>NUCLEOTIDE SEQUENCE [LARGE SCALE GENOMIC DNA]</scope>
    <source>
        <strain evidence="1 2">DSM 8423</strain>
    </source>
</reference>
<organism evidence="1 2">
    <name type="scientific">Syntrophus gentianae</name>
    <dbReference type="NCBI Taxonomy" id="43775"/>
    <lineage>
        <taxon>Bacteria</taxon>
        <taxon>Pseudomonadati</taxon>
        <taxon>Thermodesulfobacteriota</taxon>
        <taxon>Syntrophia</taxon>
        <taxon>Syntrophales</taxon>
        <taxon>Syntrophaceae</taxon>
        <taxon>Syntrophus</taxon>
    </lineage>
</organism>
<proteinExistence type="predicted"/>
<evidence type="ECO:0000313" key="1">
    <source>
        <dbReference type="EMBL" id="SEM47522.1"/>
    </source>
</evidence>
<dbReference type="Pfam" id="PF10050">
    <property type="entry name" value="DUF2284"/>
    <property type="match status" value="1"/>
</dbReference>